<keyword evidence="1" id="KW-1133">Transmembrane helix</keyword>
<evidence type="ECO:0000256" key="1">
    <source>
        <dbReference type="SAM" id="Phobius"/>
    </source>
</evidence>
<accession>A0A2D2W4V7</accession>
<keyword evidence="3" id="KW-1185">Reference proteome</keyword>
<feature type="transmembrane region" description="Helical" evidence="1">
    <location>
        <begin position="7"/>
        <end position="28"/>
    </location>
</feature>
<evidence type="ECO:0000313" key="3">
    <source>
        <dbReference type="Proteomes" id="UP000240586"/>
    </source>
</evidence>
<organism evidence="2 3">
    <name type="scientific">Gordonia phage Patio</name>
    <dbReference type="NCBI Taxonomy" id="2041515"/>
    <lineage>
        <taxon>Viruses</taxon>
        <taxon>Duplodnaviria</taxon>
        <taxon>Heunggongvirae</taxon>
        <taxon>Uroviricota</taxon>
        <taxon>Caudoviricetes</taxon>
        <taxon>Zierdtviridae</taxon>
        <taxon>Emilbogenvirinae</taxon>
        <taxon>Skysandvirus</taxon>
        <taxon>Skysandvirus patio</taxon>
    </lineage>
</organism>
<dbReference type="Proteomes" id="UP000240586">
    <property type="component" value="Segment"/>
</dbReference>
<feature type="transmembrane region" description="Helical" evidence="1">
    <location>
        <begin position="34"/>
        <end position="60"/>
    </location>
</feature>
<keyword evidence="1" id="KW-0812">Transmembrane</keyword>
<dbReference type="EMBL" id="MF919542">
    <property type="protein sequence ID" value="ATS93089.1"/>
    <property type="molecule type" value="Genomic_DNA"/>
</dbReference>
<reference evidence="2 3" key="1">
    <citation type="submission" date="2017-09" db="EMBL/GenBank/DDBJ databases">
        <authorList>
            <person name="Choi Z."/>
            <person name="Grubb S."/>
            <person name="Kuchan S."/>
            <person name="Pennathur K."/>
            <person name="Roskowski K."/>
            <person name="Garlena R.A."/>
            <person name="Russell D.A."/>
            <person name="Pope W.H."/>
            <person name="Jacobs-Sera D."/>
            <person name="Hatfull G.F."/>
        </authorList>
    </citation>
    <scope>NUCLEOTIDE SEQUENCE [LARGE SCALE GENOMIC DNA]</scope>
</reference>
<gene>
    <name evidence="2" type="ORF">SEA_PATIO_7</name>
</gene>
<dbReference type="InterPro" id="IPR019396">
    <property type="entry name" value="TM_Fragile-X-F-assoc"/>
</dbReference>
<name>A0A2D2W4V7_9CAUD</name>
<proteinExistence type="predicted"/>
<keyword evidence="1" id="KW-0472">Membrane</keyword>
<evidence type="ECO:0000313" key="2">
    <source>
        <dbReference type="EMBL" id="ATS93089.1"/>
    </source>
</evidence>
<sequence>MENETQQAAGTTVSVGLSLLITFVVLRLTDVIDWSWFFVLMPLWAPALMFAILMASAGILMKIKKGAHRRESRPRR</sequence>
<dbReference type="Pfam" id="PF10269">
    <property type="entry name" value="Tmemb_185A"/>
    <property type="match status" value="1"/>
</dbReference>
<protein>
    <submittedName>
        <fullName evidence="2">Uncharacterized protein</fullName>
    </submittedName>
</protein>